<evidence type="ECO:0000259" key="1">
    <source>
        <dbReference type="Pfam" id="PF13529"/>
    </source>
</evidence>
<feature type="domain" description="Peptidase C39-like" evidence="1">
    <location>
        <begin position="62"/>
        <end position="137"/>
    </location>
</feature>
<organism evidence="2 3">
    <name type="scientific">Bacillus xiapuensis</name>
    <dbReference type="NCBI Taxonomy" id="2014075"/>
    <lineage>
        <taxon>Bacteria</taxon>
        <taxon>Bacillati</taxon>
        <taxon>Bacillota</taxon>
        <taxon>Bacilli</taxon>
        <taxon>Bacillales</taxon>
        <taxon>Bacillaceae</taxon>
        <taxon>Bacillus</taxon>
    </lineage>
</organism>
<protein>
    <submittedName>
        <fullName evidence="2">C39 family peptidase</fullName>
    </submittedName>
</protein>
<gene>
    <name evidence="2" type="ORF">P4447_04855</name>
</gene>
<comment type="caution">
    <text evidence="2">The sequence shown here is derived from an EMBL/GenBank/DDBJ whole genome shotgun (WGS) entry which is preliminary data.</text>
</comment>
<dbReference type="RefSeq" id="WP_327966762.1">
    <property type="nucleotide sequence ID" value="NZ_JARMQG010000052.1"/>
</dbReference>
<dbReference type="PANTHER" id="PTHR37806:SF1">
    <property type="entry name" value="PEPTIDASE C39-LIKE DOMAIN-CONTAINING PROTEIN"/>
    <property type="match status" value="1"/>
</dbReference>
<accession>A0ABU6N9B1</accession>
<reference evidence="2 3" key="1">
    <citation type="submission" date="2023-03" db="EMBL/GenBank/DDBJ databases">
        <title>Bacillus Genome Sequencing.</title>
        <authorList>
            <person name="Dunlap C."/>
        </authorList>
    </citation>
    <scope>NUCLEOTIDE SEQUENCE [LARGE SCALE GENOMIC DNA]</scope>
    <source>
        <strain evidence="2 3">B-14544</strain>
    </source>
</reference>
<keyword evidence="3" id="KW-1185">Reference proteome</keyword>
<dbReference type="Gene3D" id="3.90.70.10">
    <property type="entry name" value="Cysteine proteinases"/>
    <property type="match status" value="1"/>
</dbReference>
<proteinExistence type="predicted"/>
<feature type="non-terminal residue" evidence="2">
    <location>
        <position position="137"/>
    </location>
</feature>
<dbReference type="InterPro" id="IPR039564">
    <property type="entry name" value="Peptidase_C39-like"/>
</dbReference>
<evidence type="ECO:0000313" key="3">
    <source>
        <dbReference type="Proteomes" id="UP001330749"/>
    </source>
</evidence>
<dbReference type="EMBL" id="JARMQG010000052">
    <property type="protein sequence ID" value="MED3561843.1"/>
    <property type="molecule type" value="Genomic_DNA"/>
</dbReference>
<sequence length="137" mass="15685">MKKLFVIKIVFCLAFFYTNDMKDFISKKLDDLLASQKEEAFLKKDENKPKKSEPAEKGKKLLNVPLINQMDEPHLKNGCEVTSLAMLLNYYGKKVTKNELADMIKKEPLNYPHNKKGNPNLGFVWDMADGPGLSVYN</sequence>
<dbReference type="Proteomes" id="UP001330749">
    <property type="component" value="Unassembled WGS sequence"/>
</dbReference>
<dbReference type="Pfam" id="PF13529">
    <property type="entry name" value="Peptidase_C39_2"/>
    <property type="match status" value="1"/>
</dbReference>
<name>A0ABU6N9B1_9BACI</name>
<dbReference type="PANTHER" id="PTHR37806">
    <property type="entry name" value="LMO0724 PROTEIN"/>
    <property type="match status" value="1"/>
</dbReference>
<evidence type="ECO:0000313" key="2">
    <source>
        <dbReference type="EMBL" id="MED3561843.1"/>
    </source>
</evidence>